<protein>
    <submittedName>
        <fullName evidence="1">Uncharacterized protein</fullName>
    </submittedName>
</protein>
<proteinExistence type="predicted"/>
<dbReference type="EMBL" id="CP036272">
    <property type="protein sequence ID" value="QDT61968.1"/>
    <property type="molecule type" value="Genomic_DNA"/>
</dbReference>
<accession>A0A517T0Q9</accession>
<evidence type="ECO:0000313" key="1">
    <source>
        <dbReference type="EMBL" id="QDT61968.1"/>
    </source>
</evidence>
<reference evidence="1 2" key="1">
    <citation type="submission" date="2019-02" db="EMBL/GenBank/DDBJ databases">
        <title>Deep-cultivation of Planctomycetes and their phenomic and genomic characterization uncovers novel biology.</title>
        <authorList>
            <person name="Wiegand S."/>
            <person name="Jogler M."/>
            <person name="Boedeker C."/>
            <person name="Pinto D."/>
            <person name="Vollmers J."/>
            <person name="Rivas-Marin E."/>
            <person name="Kohn T."/>
            <person name="Peeters S.H."/>
            <person name="Heuer A."/>
            <person name="Rast P."/>
            <person name="Oberbeckmann S."/>
            <person name="Bunk B."/>
            <person name="Jeske O."/>
            <person name="Meyerdierks A."/>
            <person name="Storesund J.E."/>
            <person name="Kallscheuer N."/>
            <person name="Luecker S."/>
            <person name="Lage O.M."/>
            <person name="Pohl T."/>
            <person name="Merkel B.J."/>
            <person name="Hornburger P."/>
            <person name="Mueller R.-W."/>
            <person name="Bruemmer F."/>
            <person name="Labrenz M."/>
            <person name="Spormann A.M."/>
            <person name="Op den Camp H."/>
            <person name="Overmann J."/>
            <person name="Amann R."/>
            <person name="Jetten M.S.M."/>
            <person name="Mascher T."/>
            <person name="Medema M.H."/>
            <person name="Devos D.P."/>
            <person name="Kaster A.-K."/>
            <person name="Ovreas L."/>
            <person name="Rohde M."/>
            <person name="Galperin M.Y."/>
            <person name="Jogler C."/>
        </authorList>
    </citation>
    <scope>NUCLEOTIDE SEQUENCE [LARGE SCALE GENOMIC DNA]</scope>
    <source>
        <strain evidence="1 2">SV_7m_r</strain>
    </source>
</reference>
<dbReference type="Proteomes" id="UP000315003">
    <property type="component" value="Chromosome"/>
</dbReference>
<name>A0A517T0Q9_9BACT</name>
<dbReference type="RefSeq" id="WP_145276396.1">
    <property type="nucleotide sequence ID" value="NZ_CP036272.1"/>
</dbReference>
<evidence type="ECO:0000313" key="2">
    <source>
        <dbReference type="Proteomes" id="UP000315003"/>
    </source>
</evidence>
<organism evidence="1 2">
    <name type="scientific">Stieleria bergensis</name>
    <dbReference type="NCBI Taxonomy" id="2528025"/>
    <lineage>
        <taxon>Bacteria</taxon>
        <taxon>Pseudomonadati</taxon>
        <taxon>Planctomycetota</taxon>
        <taxon>Planctomycetia</taxon>
        <taxon>Pirellulales</taxon>
        <taxon>Pirellulaceae</taxon>
        <taxon>Stieleria</taxon>
    </lineage>
</organism>
<sequence length="77" mass="8006">MALANVTRAVAIGNVMSPVDPLLDDGCGLMQTWQTVAANGADSHPSSGCHAMELPASTAAAIDVRRGADQNYTFSWT</sequence>
<keyword evidence="2" id="KW-1185">Reference proteome</keyword>
<dbReference type="AlphaFoldDB" id="A0A517T0Q9"/>
<gene>
    <name evidence="1" type="ORF">SV7mr_45090</name>
</gene>